<name>A0ABW5BBW4_9BACT</name>
<dbReference type="Proteomes" id="UP001597414">
    <property type="component" value="Unassembled WGS sequence"/>
</dbReference>
<dbReference type="RefSeq" id="WP_380803974.1">
    <property type="nucleotide sequence ID" value="NZ_JBHUIV010000018.1"/>
</dbReference>
<organism evidence="3 4">
    <name type="scientific">Shivajiella indica</name>
    <dbReference type="NCBI Taxonomy" id="872115"/>
    <lineage>
        <taxon>Bacteria</taxon>
        <taxon>Pseudomonadati</taxon>
        <taxon>Bacteroidota</taxon>
        <taxon>Cytophagia</taxon>
        <taxon>Cytophagales</taxon>
        <taxon>Cyclobacteriaceae</taxon>
        <taxon>Shivajiella</taxon>
    </lineage>
</organism>
<proteinExistence type="predicted"/>
<keyword evidence="2" id="KW-0812">Transmembrane</keyword>
<keyword evidence="2" id="KW-1133">Transmembrane helix</keyword>
<dbReference type="InterPro" id="IPR045749">
    <property type="entry name" value="DUF6090"/>
</dbReference>
<keyword evidence="2" id="KW-0472">Membrane</keyword>
<evidence type="ECO:0000313" key="3">
    <source>
        <dbReference type="EMBL" id="MFD2202701.1"/>
    </source>
</evidence>
<reference evidence="4" key="1">
    <citation type="journal article" date="2019" name="Int. J. Syst. Evol. Microbiol.">
        <title>The Global Catalogue of Microorganisms (GCM) 10K type strain sequencing project: providing services to taxonomists for standard genome sequencing and annotation.</title>
        <authorList>
            <consortium name="The Broad Institute Genomics Platform"/>
            <consortium name="The Broad Institute Genome Sequencing Center for Infectious Disease"/>
            <person name="Wu L."/>
            <person name="Ma J."/>
        </authorList>
    </citation>
    <scope>NUCLEOTIDE SEQUENCE [LARGE SCALE GENOMIC DNA]</scope>
    <source>
        <strain evidence="4">KCTC 19812</strain>
    </source>
</reference>
<dbReference type="Pfam" id="PF19578">
    <property type="entry name" value="DUF6090"/>
    <property type="match status" value="1"/>
</dbReference>
<evidence type="ECO:0000313" key="4">
    <source>
        <dbReference type="Proteomes" id="UP001597414"/>
    </source>
</evidence>
<sequence>MMPLFRKIRQNLLQQNRVTRYLAYAVGEIVLVVIGILIALSINTWNENRKLDQQEKSYLNRLIQENKSDVLTFAAEIERLENNNQKITNLSNAFKDSDSSDSLLIQSASEFMIYGSLYPRFNPSISTYEDLSSTGNLGIIKDTGLRDQIVTHYQSYQAVEWDYKINADWAMPIDAPLFIQTDALRFDTAITSFLFPEISIKTMAEEIRANQEMYLRNAAVHYWINKDCIIMLQQIKDDTSVLIEILEGAIKTKS</sequence>
<evidence type="ECO:0000256" key="2">
    <source>
        <dbReference type="SAM" id="Phobius"/>
    </source>
</evidence>
<evidence type="ECO:0000256" key="1">
    <source>
        <dbReference type="SAM" id="Coils"/>
    </source>
</evidence>
<comment type="caution">
    <text evidence="3">The sequence shown here is derived from an EMBL/GenBank/DDBJ whole genome shotgun (WGS) entry which is preliminary data.</text>
</comment>
<accession>A0ABW5BBW4</accession>
<dbReference type="EMBL" id="JBHUIV010000018">
    <property type="protein sequence ID" value="MFD2202701.1"/>
    <property type="molecule type" value="Genomic_DNA"/>
</dbReference>
<feature type="coiled-coil region" evidence="1">
    <location>
        <begin position="63"/>
        <end position="97"/>
    </location>
</feature>
<keyword evidence="1" id="KW-0175">Coiled coil</keyword>
<feature type="transmembrane region" description="Helical" evidence="2">
    <location>
        <begin position="21"/>
        <end position="42"/>
    </location>
</feature>
<protein>
    <submittedName>
        <fullName evidence="3">DUF6090 family protein</fullName>
    </submittedName>
</protein>
<gene>
    <name evidence="3" type="ORF">ACFSKV_14075</name>
</gene>
<keyword evidence="4" id="KW-1185">Reference proteome</keyword>